<keyword evidence="2" id="KW-1185">Reference proteome</keyword>
<keyword evidence="1" id="KW-0614">Plasmid</keyword>
<dbReference type="Proteomes" id="UP000010866">
    <property type="component" value="Plasmid pMETHO01"/>
</dbReference>
<sequence>MNQKKNISKKTDCVICNILRTGLLDEESTNEWLIDNYSGKNSEALSITSLTNWFNEHLLQRLYVKQHPNTNPTFDFTTLREYIEKVYSDRDDQIDPKLFSLGKSIIEHFQLDPVDLSTRLVSRHNMQNHLKKCLQVEEPQKEKLNDIAISKLLQAADFSAKILIPPLEFATNNNIAPPNIQFITYARTETGEMLPIKEWIMSLKKEQ</sequence>
<reference evidence="2" key="1">
    <citation type="submission" date="2012-02" db="EMBL/GenBank/DDBJ databases">
        <title>Complete sequence of plasmid of Methanomethylovorans hollandica DSM 15978.</title>
        <authorList>
            <person name="Lucas S."/>
            <person name="Copeland A."/>
            <person name="Lapidus A."/>
            <person name="Glavina del Rio T."/>
            <person name="Dalin E."/>
            <person name="Tice H."/>
            <person name="Bruce D."/>
            <person name="Goodwin L."/>
            <person name="Pitluck S."/>
            <person name="Peters L."/>
            <person name="Mikhailova N."/>
            <person name="Held B."/>
            <person name="Kyrpides N."/>
            <person name="Mavromatis K."/>
            <person name="Ivanova N."/>
            <person name="Brettin T."/>
            <person name="Detter J.C."/>
            <person name="Han C."/>
            <person name="Larimer F."/>
            <person name="Land M."/>
            <person name="Hauser L."/>
            <person name="Markowitz V."/>
            <person name="Cheng J.-F."/>
            <person name="Hugenholtz P."/>
            <person name="Woyke T."/>
            <person name="Wu D."/>
            <person name="Spring S."/>
            <person name="Schroeder M."/>
            <person name="Brambilla E."/>
            <person name="Klenk H.-P."/>
            <person name="Eisen J.A."/>
        </authorList>
    </citation>
    <scope>NUCLEOTIDE SEQUENCE [LARGE SCALE GENOMIC DNA]</scope>
    <source>
        <strain evidence="2">DSM 15978 / NBRC 107637 / DMS1</strain>
        <plasmid evidence="2">Plasmid pMETHO01</plasmid>
    </source>
</reference>
<accession>L0L2Y0</accession>
<dbReference type="EMBL" id="CP003363">
    <property type="protein sequence ID" value="AGB50669.1"/>
    <property type="molecule type" value="Genomic_DNA"/>
</dbReference>
<dbReference type="AlphaFoldDB" id="L0L2Y0"/>
<protein>
    <submittedName>
        <fullName evidence="1">Uncharacterized protein</fullName>
    </submittedName>
</protein>
<dbReference type="GeneID" id="14401492"/>
<dbReference type="HOGENOM" id="CLU_1324023_0_0_2"/>
<dbReference type="RefSeq" id="WP_015313801.1">
    <property type="nucleotide sequence ID" value="NC_019972.1"/>
</dbReference>
<geneLocation type="plasmid" evidence="1 2">
    <name>pMETHO01</name>
</geneLocation>
<dbReference type="OrthoDB" id="304916at2157"/>
<evidence type="ECO:0000313" key="1">
    <source>
        <dbReference type="EMBL" id="AGB50669.1"/>
    </source>
</evidence>
<proteinExistence type="predicted"/>
<dbReference type="KEGG" id="mhz:Metho_2530"/>
<organism evidence="1 2">
    <name type="scientific">Methanomethylovorans hollandica (strain DSM 15978 / NBRC 107637 / DMS1)</name>
    <dbReference type="NCBI Taxonomy" id="867904"/>
    <lineage>
        <taxon>Archaea</taxon>
        <taxon>Methanobacteriati</taxon>
        <taxon>Methanobacteriota</taxon>
        <taxon>Stenosarchaea group</taxon>
        <taxon>Methanomicrobia</taxon>
        <taxon>Methanosarcinales</taxon>
        <taxon>Methanosarcinaceae</taxon>
        <taxon>Methanomethylovorans</taxon>
    </lineage>
</organism>
<evidence type="ECO:0000313" key="2">
    <source>
        <dbReference type="Proteomes" id="UP000010866"/>
    </source>
</evidence>
<name>L0L2Y0_METHD</name>
<gene>
    <name evidence="1" type="ordered locus">Metho_2530</name>
</gene>